<accession>A0AAV5F542</accession>
<proteinExistence type="predicted"/>
<sequence>MAGGHANNEQVPQWLHVLLRTMFWEPCSKGHTKENRAEDCIFCLQCYQVFCPHCTHDVRSHRLLKVRRYVYRSVVLVKDMQELNIDVSRIQEKADVSQDDFSGPEAERRYRNSQPHMVQPAEADGQRLPAEPDHGAEAEAEPPAPEPAGLLEENRLSYRTRPRKQEKPRRSPFF</sequence>
<dbReference type="PANTHER" id="PTHR31065:SF1">
    <property type="entry name" value="OS09G0116050 PROTEIN"/>
    <property type="match status" value="1"/>
</dbReference>
<dbReference type="AlphaFoldDB" id="A0AAV5F542"/>
<reference evidence="2" key="2">
    <citation type="submission" date="2021-12" db="EMBL/GenBank/DDBJ databases">
        <title>Resequencing data analysis of finger millet.</title>
        <authorList>
            <person name="Hatakeyama M."/>
            <person name="Aluri S."/>
            <person name="Balachadran M.T."/>
            <person name="Sivarajan S.R."/>
            <person name="Poveda L."/>
            <person name="Shimizu-Inatsugi R."/>
            <person name="Schlapbach R."/>
            <person name="Sreeman S.M."/>
            <person name="Shimizu K.K."/>
        </authorList>
    </citation>
    <scope>NUCLEOTIDE SEQUENCE</scope>
</reference>
<dbReference type="Proteomes" id="UP001054889">
    <property type="component" value="Unassembled WGS sequence"/>
</dbReference>
<evidence type="ECO:0000313" key="2">
    <source>
        <dbReference type="EMBL" id="GJN30759.1"/>
    </source>
</evidence>
<reference evidence="2" key="1">
    <citation type="journal article" date="2018" name="DNA Res.">
        <title>Multiple hybrid de novo genome assembly of finger millet, an orphan allotetraploid crop.</title>
        <authorList>
            <person name="Hatakeyama M."/>
            <person name="Aluri S."/>
            <person name="Balachadran M.T."/>
            <person name="Sivarajan S.R."/>
            <person name="Patrignani A."/>
            <person name="Gruter S."/>
            <person name="Poveda L."/>
            <person name="Shimizu-Inatsugi R."/>
            <person name="Baeten J."/>
            <person name="Francoijs K.J."/>
            <person name="Nataraja K.N."/>
            <person name="Reddy Y.A.N."/>
            <person name="Phadnis S."/>
            <person name="Ravikumar R.L."/>
            <person name="Schlapbach R."/>
            <person name="Sreeman S.M."/>
            <person name="Shimizu K.K."/>
        </authorList>
    </citation>
    <scope>NUCLEOTIDE SEQUENCE</scope>
</reference>
<protein>
    <recommendedName>
        <fullName evidence="4">B box-type domain-containing protein</fullName>
    </recommendedName>
</protein>
<evidence type="ECO:0000256" key="1">
    <source>
        <dbReference type="SAM" id="MobiDB-lite"/>
    </source>
</evidence>
<gene>
    <name evidence="2" type="primary">gb19095</name>
    <name evidence="2" type="ORF">PR202_gb19095</name>
</gene>
<organism evidence="2 3">
    <name type="scientific">Eleusine coracana subsp. coracana</name>
    <dbReference type="NCBI Taxonomy" id="191504"/>
    <lineage>
        <taxon>Eukaryota</taxon>
        <taxon>Viridiplantae</taxon>
        <taxon>Streptophyta</taxon>
        <taxon>Embryophyta</taxon>
        <taxon>Tracheophyta</taxon>
        <taxon>Spermatophyta</taxon>
        <taxon>Magnoliopsida</taxon>
        <taxon>Liliopsida</taxon>
        <taxon>Poales</taxon>
        <taxon>Poaceae</taxon>
        <taxon>PACMAD clade</taxon>
        <taxon>Chloridoideae</taxon>
        <taxon>Cynodonteae</taxon>
        <taxon>Eleusininae</taxon>
        <taxon>Eleusine</taxon>
    </lineage>
</organism>
<evidence type="ECO:0000313" key="3">
    <source>
        <dbReference type="Proteomes" id="UP001054889"/>
    </source>
</evidence>
<comment type="caution">
    <text evidence="2">The sequence shown here is derived from an EMBL/GenBank/DDBJ whole genome shotgun (WGS) entry which is preliminary data.</text>
</comment>
<name>A0AAV5F542_ELECO</name>
<feature type="region of interest" description="Disordered" evidence="1">
    <location>
        <begin position="93"/>
        <end position="174"/>
    </location>
</feature>
<dbReference type="PANTHER" id="PTHR31065">
    <property type="entry name" value="PLATZ TRANSCRIPTION FACTOR FAMILY PROTEIN"/>
    <property type="match status" value="1"/>
</dbReference>
<feature type="compositionally biased region" description="Basic and acidic residues" evidence="1">
    <location>
        <begin position="163"/>
        <end position="174"/>
    </location>
</feature>
<keyword evidence="3" id="KW-1185">Reference proteome</keyword>
<evidence type="ECO:0008006" key="4">
    <source>
        <dbReference type="Google" id="ProtNLM"/>
    </source>
</evidence>
<dbReference type="EMBL" id="BQKI01000082">
    <property type="protein sequence ID" value="GJN30759.1"/>
    <property type="molecule type" value="Genomic_DNA"/>
</dbReference>